<accession>A0A399SRJ1</accession>
<dbReference type="EMBL" id="QWGR01000024">
    <property type="protein sequence ID" value="RIJ45509.1"/>
    <property type="molecule type" value="Genomic_DNA"/>
</dbReference>
<gene>
    <name evidence="2" type="ORF">D1614_22845</name>
</gene>
<dbReference type="Proteomes" id="UP000265926">
    <property type="component" value="Unassembled WGS sequence"/>
</dbReference>
<reference evidence="2 3" key="1">
    <citation type="submission" date="2018-08" db="EMBL/GenBank/DDBJ databases">
        <title>Pallidiluteibacterium maritimus gen. nov., sp. nov., isolated from coastal sediment.</title>
        <authorList>
            <person name="Zhou L.Y."/>
        </authorList>
    </citation>
    <scope>NUCLEOTIDE SEQUENCE [LARGE SCALE GENOMIC DNA]</scope>
    <source>
        <strain evidence="2 3">XSD2</strain>
    </source>
</reference>
<proteinExistence type="predicted"/>
<dbReference type="AlphaFoldDB" id="A0A399SRJ1"/>
<dbReference type="InterPro" id="IPR014907">
    <property type="entry name" value="BT4734-like_N"/>
</dbReference>
<comment type="caution">
    <text evidence="2">The sequence shown here is derived from an EMBL/GenBank/DDBJ whole genome shotgun (WGS) entry which is preliminary data.</text>
</comment>
<keyword evidence="3" id="KW-1185">Reference proteome</keyword>
<protein>
    <recommendedName>
        <fullName evidence="1">BT4734-like N-terminal domain-containing protein</fullName>
    </recommendedName>
</protein>
<dbReference type="RefSeq" id="WP_119440318.1">
    <property type="nucleotide sequence ID" value="NZ_QWGR01000024.1"/>
</dbReference>
<evidence type="ECO:0000313" key="2">
    <source>
        <dbReference type="EMBL" id="RIJ45509.1"/>
    </source>
</evidence>
<feature type="domain" description="BT4734-like N-terminal" evidence="1">
    <location>
        <begin position="36"/>
        <end position="148"/>
    </location>
</feature>
<evidence type="ECO:0000259" key="1">
    <source>
        <dbReference type="Pfam" id="PF08800"/>
    </source>
</evidence>
<evidence type="ECO:0000313" key="3">
    <source>
        <dbReference type="Proteomes" id="UP000265926"/>
    </source>
</evidence>
<organism evidence="2 3">
    <name type="scientific">Maribellus luteus</name>
    <dbReference type="NCBI Taxonomy" id="2305463"/>
    <lineage>
        <taxon>Bacteria</taxon>
        <taxon>Pseudomonadati</taxon>
        <taxon>Bacteroidota</taxon>
        <taxon>Bacteroidia</taxon>
        <taxon>Marinilabiliales</taxon>
        <taxon>Prolixibacteraceae</taxon>
        <taxon>Maribellus</taxon>
    </lineage>
</organism>
<sequence>MKVSIYKDSRTIDTVKVEFDEVVKAIRENNNQEFFFSPSGVMSISGNRKNTLIYSRLIMLRFGSDSLEELESTFQSVIELSTTYCCFRNRERSGLIVLVNTDCIDGHHIIAYRQVFEAYQSIVSNGTLDFQSDEKITCQLSFDPAIYFNPNSVVFEIDLRLSKQNAFSIMDGIYREEFNRQVVFTSQLYSFSQQDWDKFIFTLALNCGNEGIPITKTLEFILSDYGLNMPMKGIVNRAYKMLKERDSLRMVFSVFLKNLRNYKPEVPLDKRVLFEFFILTYIQFKGELNFSEEQFRHHLGIYFSRKKIINEFINLKFLIKGKVNIQVGNKKVPKNTFTINPQKVPELAEIYMEDSKKFLDAVMPVLINIQSGQQTNYYTSYWDEFD</sequence>
<name>A0A399SRJ1_9BACT</name>
<dbReference type="OrthoDB" id="9801888at2"/>
<dbReference type="Pfam" id="PF08800">
    <property type="entry name" value="BT4734-like_N"/>
    <property type="match status" value="1"/>
</dbReference>